<evidence type="ECO:0000313" key="2">
    <source>
        <dbReference type="EMBL" id="NKZ37553.1"/>
    </source>
</evidence>
<feature type="domain" description="DUF4166" evidence="1">
    <location>
        <begin position="18"/>
        <end position="173"/>
    </location>
</feature>
<reference evidence="2 3" key="1">
    <citation type="journal article" date="2017" name="Int. J. Syst. Evol. Microbiol.">
        <title>Oleiagrimonas citrea sp. nov., a marine bacterium isolated from tidal flat sediment and emended description of the genus Oleiagrimonas Fang et al. 2015 and Oleiagrimonas soli.</title>
        <authorList>
            <person name="Yang S.H."/>
            <person name="Seo H.S."/>
            <person name="Seong C.N."/>
            <person name="Kwon K.K."/>
        </authorList>
    </citation>
    <scope>NUCLEOTIDE SEQUENCE [LARGE SCALE GENOMIC DNA]</scope>
    <source>
        <strain evidence="2 3">MEBiC09124</strain>
    </source>
</reference>
<comment type="caution">
    <text evidence="2">The sequence shown here is derived from an EMBL/GenBank/DDBJ whole genome shotgun (WGS) entry which is preliminary data.</text>
</comment>
<gene>
    <name evidence="2" type="ORF">HF690_01135</name>
</gene>
<dbReference type="Pfam" id="PF13761">
    <property type="entry name" value="DUF4166"/>
    <property type="match status" value="1"/>
</dbReference>
<sequence length="182" mass="21122">MNETSLYQHLMQRDFEALEPEVRQFHALRGHVRLQGRCLTRGPRNPLARLLARVMRLPGRSGESALTFELIAEARRESWIRHFPSCCMRSVLCADGDRLVERLGPARLYFRLRRIEGRLDMQLLGVRVFGVPWPRFLSPTVHAREHGRDRQFHFDVATSMPWIGHVVAYSGHLDLNSAERLS</sequence>
<name>A0A846ZIZ2_9GAMM</name>
<dbReference type="RefSeq" id="WP_168184762.1">
    <property type="nucleotide sequence ID" value="NZ_JAAZQD010000001.1"/>
</dbReference>
<dbReference type="EMBL" id="JAAZQD010000001">
    <property type="protein sequence ID" value="NKZ37553.1"/>
    <property type="molecule type" value="Genomic_DNA"/>
</dbReference>
<keyword evidence="3" id="KW-1185">Reference proteome</keyword>
<dbReference type="InterPro" id="IPR025311">
    <property type="entry name" value="DUF4166"/>
</dbReference>
<protein>
    <submittedName>
        <fullName evidence="2">DUF4166 domain-containing protein</fullName>
    </submittedName>
</protein>
<dbReference type="Proteomes" id="UP000541636">
    <property type="component" value="Unassembled WGS sequence"/>
</dbReference>
<accession>A0A846ZIZ2</accession>
<evidence type="ECO:0000313" key="3">
    <source>
        <dbReference type="Proteomes" id="UP000541636"/>
    </source>
</evidence>
<dbReference type="AlphaFoldDB" id="A0A846ZIZ2"/>
<proteinExistence type="predicted"/>
<organism evidence="2 3">
    <name type="scientific">Oleiagrimonas citrea</name>
    <dbReference type="NCBI Taxonomy" id="1665687"/>
    <lineage>
        <taxon>Bacteria</taxon>
        <taxon>Pseudomonadati</taxon>
        <taxon>Pseudomonadota</taxon>
        <taxon>Gammaproteobacteria</taxon>
        <taxon>Lysobacterales</taxon>
        <taxon>Rhodanobacteraceae</taxon>
        <taxon>Oleiagrimonas</taxon>
    </lineage>
</organism>
<evidence type="ECO:0000259" key="1">
    <source>
        <dbReference type="Pfam" id="PF13761"/>
    </source>
</evidence>